<protein>
    <recommendedName>
        <fullName evidence="1">DH domain-containing protein</fullName>
    </recommendedName>
</protein>
<evidence type="ECO:0000313" key="3">
    <source>
        <dbReference type="Proteomes" id="UP000031056"/>
    </source>
</evidence>
<dbReference type="InterPro" id="IPR035899">
    <property type="entry name" value="DBL_dom_sf"/>
</dbReference>
<dbReference type="RefSeq" id="XP_014563742.1">
    <property type="nucleotide sequence ID" value="XM_014708256.1"/>
</dbReference>
<comment type="caution">
    <text evidence="2">The sequence shown here is derived from an EMBL/GenBank/DDBJ whole genome shotgun (WGS) entry which is preliminary data.</text>
</comment>
<dbReference type="VEuPathDB" id="MicrosporidiaDB:M896_051090"/>
<dbReference type="EMBL" id="JOKQ01000005">
    <property type="protein sequence ID" value="KHN69700.1"/>
    <property type="molecule type" value="Genomic_DNA"/>
</dbReference>
<evidence type="ECO:0000259" key="1">
    <source>
        <dbReference type="PROSITE" id="PS50010"/>
    </source>
</evidence>
<keyword evidence="3" id="KW-1185">Reference proteome</keyword>
<dbReference type="AlphaFoldDB" id="A0A0B2UL43"/>
<proteinExistence type="predicted"/>
<dbReference type="GeneID" id="26261762"/>
<reference evidence="2 3" key="1">
    <citation type="journal article" date="2014" name="MBio">
        <title>The Ordospora colligata genome; evolution of extreme reduction in microsporidia and host-to-parasite horizontal gene transfer.</title>
        <authorList>
            <person name="Pombert J.-F."/>
            <person name="Haag K.L."/>
            <person name="Beidas S."/>
            <person name="Ebert D."/>
            <person name="Keeling P.J."/>
        </authorList>
    </citation>
    <scope>NUCLEOTIDE SEQUENCE [LARGE SCALE GENOMIC DNA]</scope>
    <source>
        <strain evidence="2 3">OC4</strain>
    </source>
</reference>
<dbReference type="GO" id="GO:0005085">
    <property type="term" value="F:guanyl-nucleotide exchange factor activity"/>
    <property type="evidence" value="ECO:0007669"/>
    <property type="project" value="InterPro"/>
</dbReference>
<dbReference type="PROSITE" id="PS50010">
    <property type="entry name" value="DH_2"/>
    <property type="match status" value="1"/>
</dbReference>
<dbReference type="OrthoDB" id="2191078at2759"/>
<dbReference type="InterPro" id="IPR000219">
    <property type="entry name" value="DH_dom"/>
</dbReference>
<dbReference type="InParanoid" id="A0A0B2UL43"/>
<accession>A0A0B2UL43</accession>
<organism evidence="2 3">
    <name type="scientific">Ordospora colligata OC4</name>
    <dbReference type="NCBI Taxonomy" id="1354746"/>
    <lineage>
        <taxon>Eukaryota</taxon>
        <taxon>Fungi</taxon>
        <taxon>Fungi incertae sedis</taxon>
        <taxon>Microsporidia</taxon>
        <taxon>Ordosporidae</taxon>
        <taxon>Ordospora</taxon>
    </lineage>
</organism>
<dbReference type="Gene3D" id="1.20.900.10">
    <property type="entry name" value="Dbl homology (DH) domain"/>
    <property type="match status" value="1"/>
</dbReference>
<feature type="domain" description="DH" evidence="1">
    <location>
        <begin position="377"/>
        <end position="431"/>
    </location>
</feature>
<dbReference type="Proteomes" id="UP000031056">
    <property type="component" value="Unassembled WGS sequence"/>
</dbReference>
<sequence>MEKAVDSFVHKEDNMAMNTMAGMFGRYYKRSRSFIADVVHVGPILLSVQIEKRITKVLVRSLIGFREYMYYNSHISECKYFYGVRMSLDRYFNDCIEGWGNAEAVFAKKANVTMAGMFKSLFLFGGWSLKNDHGRSSERMYDVITTGMMSECKEFCAHKIMERMAEIGYDDVESIDNEIMGTRIYVDVVLKREQTVSEIVFGKRFHGYGMNMCKQFGMECMNENRKGLRLALLGFILNEVEYFNQLNEFYSHNDLKMEGKFADVFRMLTKVYLFEVKLMRSLRNVLMMIGANVEMVITDLGYFEAIMRGVCIDELEFDEYMALENILNAFDMNFEGFECYMNLMLSQEDEIEWMYAYKGKMWIPDERSVRDCICKCLQRIVRYPILLEDILKKVGEEKYAIVGLEVYTRIVELIGKIDKRKEEYDSMKYALIVNKNVEGLKGKCIEKGFLYELNCMDVDDKSVTLFLFSDVVIISDRHGSSLSICDVNDGRYVLRCILKREDVEIVAIGKCGLKVITGAVDAGEFCQIQESYEDVFVGAMYFKGCSEYSRKCFIDEYIRSDIGSMEDVYSADGEVFFRMKRSVDEVEGRGELLVCMDVNDFRSVDRTVIHLDADEGVVKMKNIEELEVCQDKEEILNGFVMFVKEMTVCIRARAVCKGGAREYPDVFARYRMKLREIVEKYSDSGIVEFEGDKCTDEVPESLKTRIAKAMMGYLSRQMSYFVGALKHKSRCEWREDKEVCCEMKDVVKVVMKRWEVDDMVFSKYDAEEVLCLLMYFIKTNVYSFLRLRDIQHLYRMLFVENVYSLTTVVDGIGSKQFVCSLFDVILYARGRIPMIHVLKTFSVIFYEFELSDDELSEMLCKIYWDE</sequence>
<gene>
    <name evidence="2" type="ORF">M896_051090</name>
</gene>
<dbReference type="SUPFAM" id="SSF48065">
    <property type="entry name" value="DBL homology domain (DH-domain)"/>
    <property type="match status" value="1"/>
</dbReference>
<dbReference type="HOGENOM" id="CLU_330960_0_0_1"/>
<name>A0A0B2UL43_9MICR</name>
<evidence type="ECO:0000313" key="2">
    <source>
        <dbReference type="EMBL" id="KHN69700.1"/>
    </source>
</evidence>